<gene>
    <name evidence="1" type="ORF">KHLLAP_LOCUS1133</name>
</gene>
<name>A0AAI8VA68_9PEZI</name>
<keyword evidence="2" id="KW-1185">Reference proteome</keyword>
<dbReference type="EMBL" id="CAUWAG010000003">
    <property type="protein sequence ID" value="CAJ2500665.1"/>
    <property type="molecule type" value="Genomic_DNA"/>
</dbReference>
<evidence type="ECO:0000313" key="2">
    <source>
        <dbReference type="Proteomes" id="UP001295740"/>
    </source>
</evidence>
<sequence length="195" mass="21541">MNPDCVQRMSMTEGIERGHSSVGELVFGDCMLPAFSIADTALTCKSLTELDVRWAEGPFYHFFIFSDLCSGLASHKRSLGRLVLDVSKVKYYNWQFTRGSDTVSLSESLGRPSPGQEINNELPSYEGIGSLKDFSQLRHLEISVCLFGMVDSVDSIKEMMPESLDSLVFLGPLQYGQPSIEELVQGIEGAKIRSG</sequence>
<proteinExistence type="predicted"/>
<protein>
    <submittedName>
        <fullName evidence="1">Uu.00g035180.m01.CDS01</fullName>
    </submittedName>
</protein>
<comment type="caution">
    <text evidence="1">The sequence shown here is derived from an EMBL/GenBank/DDBJ whole genome shotgun (WGS) entry which is preliminary data.</text>
</comment>
<reference evidence="1" key="1">
    <citation type="submission" date="2023-10" db="EMBL/GenBank/DDBJ databases">
        <authorList>
            <person name="Hackl T."/>
        </authorList>
    </citation>
    <scope>NUCLEOTIDE SEQUENCE</scope>
</reference>
<accession>A0AAI8VA68</accession>
<dbReference type="Proteomes" id="UP001295740">
    <property type="component" value="Unassembled WGS sequence"/>
</dbReference>
<organism evidence="1 2">
    <name type="scientific">Anthostomella pinea</name>
    <dbReference type="NCBI Taxonomy" id="933095"/>
    <lineage>
        <taxon>Eukaryota</taxon>
        <taxon>Fungi</taxon>
        <taxon>Dikarya</taxon>
        <taxon>Ascomycota</taxon>
        <taxon>Pezizomycotina</taxon>
        <taxon>Sordariomycetes</taxon>
        <taxon>Xylariomycetidae</taxon>
        <taxon>Xylariales</taxon>
        <taxon>Xylariaceae</taxon>
        <taxon>Anthostomella</taxon>
    </lineage>
</organism>
<dbReference type="AlphaFoldDB" id="A0AAI8VA68"/>
<evidence type="ECO:0000313" key="1">
    <source>
        <dbReference type="EMBL" id="CAJ2500665.1"/>
    </source>
</evidence>